<proteinExistence type="predicted"/>
<evidence type="ECO:0000313" key="2">
    <source>
        <dbReference type="EMBL" id="ONU91085.1"/>
    </source>
</evidence>
<evidence type="ECO:0000313" key="3">
    <source>
        <dbReference type="Proteomes" id="UP000188543"/>
    </source>
</evidence>
<reference evidence="2 3" key="1">
    <citation type="submission" date="2016-08" db="EMBL/GenBank/DDBJ databases">
        <authorList>
            <person name="Seilhamer J.J."/>
        </authorList>
    </citation>
    <scope>NUCLEOTIDE SEQUENCE [LARGE SCALE GENOMIC DNA]</scope>
    <source>
        <strain evidence="2 3">VC14762</strain>
    </source>
</reference>
<sequence length="88" mass="9428">MAAQMGGFSGHVSLPGASRDGAFRFGERRKRNSRAARNTRAERNGLSGKARLTGQRKTREPARTAGWISCAVGPRSGRWLAFGTSAPP</sequence>
<name>A0A1V2WAP1_9BURK</name>
<accession>A0A1V2WAP1</accession>
<dbReference type="Proteomes" id="UP000188543">
    <property type="component" value="Unassembled WGS sequence"/>
</dbReference>
<gene>
    <name evidence="2" type="ORF">A8E72_05920</name>
</gene>
<comment type="caution">
    <text evidence="2">The sequence shown here is derived from an EMBL/GenBank/DDBJ whole genome shotgun (WGS) entry which is preliminary data.</text>
</comment>
<feature type="region of interest" description="Disordered" evidence="1">
    <location>
        <begin position="1"/>
        <end position="65"/>
    </location>
</feature>
<protein>
    <submittedName>
        <fullName evidence="2">Uncharacterized protein</fullName>
    </submittedName>
</protein>
<evidence type="ECO:0000256" key="1">
    <source>
        <dbReference type="SAM" id="MobiDB-lite"/>
    </source>
</evidence>
<dbReference type="EMBL" id="MUTJ01000020">
    <property type="protein sequence ID" value="ONU91085.1"/>
    <property type="molecule type" value="Genomic_DNA"/>
</dbReference>
<dbReference type="OrthoDB" id="9868193at2"/>
<organism evidence="2 3">
    <name type="scientific">Burkholderia cenocepacia</name>
    <dbReference type="NCBI Taxonomy" id="95486"/>
    <lineage>
        <taxon>Bacteria</taxon>
        <taxon>Pseudomonadati</taxon>
        <taxon>Pseudomonadota</taxon>
        <taxon>Betaproteobacteria</taxon>
        <taxon>Burkholderiales</taxon>
        <taxon>Burkholderiaceae</taxon>
        <taxon>Burkholderia</taxon>
        <taxon>Burkholderia cepacia complex</taxon>
    </lineage>
</organism>
<dbReference type="AlphaFoldDB" id="A0A1V2WAP1"/>